<dbReference type="SUPFAM" id="SSF50814">
    <property type="entry name" value="Lipocalins"/>
    <property type="match status" value="1"/>
</dbReference>
<dbReference type="Proteomes" id="UP000009170">
    <property type="component" value="Unassembled WGS sequence"/>
</dbReference>
<dbReference type="GeneID" id="9831047"/>
<dbReference type="RefSeq" id="XP_003083515.2">
    <property type="nucleotide sequence ID" value="XM_003083467.2"/>
</dbReference>
<dbReference type="Pfam" id="PF07137">
    <property type="entry name" value="VDE"/>
    <property type="match status" value="1"/>
</dbReference>
<feature type="domain" description="VDE lipocalin" evidence="1">
    <location>
        <begin position="94"/>
        <end position="332"/>
    </location>
</feature>
<dbReference type="PANTHER" id="PTHR33970">
    <property type="entry name" value="VIOLAXANTHIN DE-EPOXIDASE, CHLOROPLASTIC-RELATED"/>
    <property type="match status" value="1"/>
</dbReference>
<dbReference type="GO" id="GO:0046422">
    <property type="term" value="F:violaxanthin de-epoxidase activity"/>
    <property type="evidence" value="ECO:0007669"/>
    <property type="project" value="InterPro"/>
</dbReference>
<dbReference type="FunCoup" id="A0A096P7U5">
    <property type="interactions" value="493"/>
</dbReference>
<dbReference type="InterPro" id="IPR044682">
    <property type="entry name" value="VDE"/>
</dbReference>
<reference evidence="3" key="1">
    <citation type="journal article" date="2006" name="Proc. Natl. Acad. Sci. U.S.A.">
        <title>Genome analysis of the smallest free-living eukaryote Ostreococcus tauri unveils many unique features.</title>
        <authorList>
            <person name="Derelle E."/>
            <person name="Ferraz C."/>
            <person name="Rombauts S."/>
            <person name="Rouze P."/>
            <person name="Worden A.Z."/>
            <person name="Robbens S."/>
            <person name="Partensky F."/>
            <person name="Degroeve S."/>
            <person name="Echeynie S."/>
            <person name="Cooke R."/>
            <person name="Saeys Y."/>
            <person name="Wuyts J."/>
            <person name="Jabbari K."/>
            <person name="Bowler C."/>
            <person name="Panaud O."/>
            <person name="Piegu B."/>
            <person name="Ball S.G."/>
            <person name="Ral J.-P."/>
            <person name="Bouget F.-Y."/>
            <person name="Piganeau G."/>
            <person name="De Baets B."/>
            <person name="Picard A."/>
            <person name="Delseny M."/>
            <person name="Demaille J."/>
            <person name="Van de Peer Y."/>
            <person name="Moreau H."/>
        </authorList>
    </citation>
    <scope>NUCLEOTIDE SEQUENCE [LARGE SCALE GENOMIC DNA]</scope>
    <source>
        <strain evidence="3">OTTH 0595 / CCAP 157/2 / RCC745</strain>
    </source>
</reference>
<dbReference type="InParanoid" id="A0A096P7U5"/>
<dbReference type="KEGG" id="ota:OT_ostta16g00660"/>
<reference evidence="2 3" key="2">
    <citation type="journal article" date="2014" name="BMC Genomics">
        <title>An improved genome of the model marine alga Ostreococcus tauri unfolds by assessing Illumina de novo assemblies.</title>
        <authorList>
            <person name="Blanc-Mathieu R."/>
            <person name="Verhelst B."/>
            <person name="Derelle E."/>
            <person name="Rombauts S."/>
            <person name="Bouget F.Y."/>
            <person name="Carre I."/>
            <person name="Chateau A."/>
            <person name="Eyre-Walker A."/>
            <person name="Grimsley N."/>
            <person name="Moreau H."/>
            <person name="Piegu B."/>
            <person name="Rivals E."/>
            <person name="Schackwitz W."/>
            <person name="Van de Peer Y."/>
            <person name="Piganeau G."/>
        </authorList>
    </citation>
    <scope>NUCLEOTIDE SEQUENCE [LARGE SCALE GENOMIC DNA]</scope>
    <source>
        <strain evidence="3">OTTH 0595 / CCAP 157/2 / RCC745</strain>
    </source>
</reference>
<dbReference type="Gene3D" id="2.40.128.20">
    <property type="match status" value="1"/>
</dbReference>
<dbReference type="AlphaFoldDB" id="A0A096P7U5"/>
<evidence type="ECO:0000259" key="1">
    <source>
        <dbReference type="Pfam" id="PF07137"/>
    </source>
</evidence>
<dbReference type="GO" id="GO:0010028">
    <property type="term" value="P:xanthophyll cycle"/>
    <property type="evidence" value="ECO:0007669"/>
    <property type="project" value="InterPro"/>
</dbReference>
<name>A0A096P7U5_OSTTA</name>
<gene>
    <name evidence="2" type="ORF">OT_ostta16g00660</name>
</gene>
<accession>A0A096P7U5</accession>
<proteinExistence type="predicted"/>
<comment type="caution">
    <text evidence="2">The sequence shown here is derived from an EMBL/GenBank/DDBJ whole genome shotgun (WGS) entry which is preliminary data.</text>
</comment>
<sequence>MSARARALGDGVVASRARVRCRQTNDGRRVGARAIGRRPSDCDGSRAQVGGLDDVVRGVVSTLAAVAVTVTMGGDVARAGALSPAKEREMQTTGACLLQNCGRELATCVTDEKCLEDLVCLQGCFGREDESDCQIRCGDLYASNAVGTFNTCAVTEKSCVAQRKDDGKYPVPPFDALADDFTIDTMVKEKRWYIVAGLNKDFDIFDCQEHFFDKGEDGKMYIKINWRVNRPNGQFYERSDVQRFYQDPEGKAILYNRGNVMLHYQDTWYIPAYKDKEWVYIYYRGTNDAWDGYGGATVYATSPELNPEWIPDLEAASKKVGVKWSDFVITDNSCKPAPELTLQKPTDLDTLADDAKVLEKDFEKDIVLAEKTVADDVRKVGRYLDDELNTFTKKLSQLESGLVNSGPGRPAGFMTKEELKSAQSAKDRRQLERFSKRLGKIQDTFRADEN</sequence>
<dbReference type="InterPro" id="IPR012674">
    <property type="entry name" value="Calycin"/>
</dbReference>
<protein>
    <submittedName>
        <fullName evidence="2">Violaxanthin de-epoxidase</fullName>
    </submittedName>
</protein>
<dbReference type="PANTHER" id="PTHR33970:SF1">
    <property type="entry name" value="VIOLAXANTHIN DE-EPOXIDASE, CHLOROPLASTIC"/>
    <property type="match status" value="1"/>
</dbReference>
<evidence type="ECO:0000313" key="2">
    <source>
        <dbReference type="EMBL" id="CEG00291.1"/>
    </source>
</evidence>
<organism evidence="2 3">
    <name type="scientific">Ostreococcus tauri</name>
    <name type="common">Marine green alga</name>
    <dbReference type="NCBI Taxonomy" id="70448"/>
    <lineage>
        <taxon>Eukaryota</taxon>
        <taxon>Viridiplantae</taxon>
        <taxon>Chlorophyta</taxon>
        <taxon>Mamiellophyceae</taxon>
        <taxon>Mamiellales</taxon>
        <taxon>Bathycoccaceae</taxon>
        <taxon>Ostreococcus</taxon>
    </lineage>
</organism>
<keyword evidence="3" id="KW-1185">Reference proteome</keyword>
<dbReference type="OrthoDB" id="10258187at2759"/>
<dbReference type="EMBL" id="CAID01000016">
    <property type="protein sequence ID" value="CEG00291.1"/>
    <property type="molecule type" value="Genomic_DNA"/>
</dbReference>
<dbReference type="InterPro" id="IPR010788">
    <property type="entry name" value="VDE_dom"/>
</dbReference>
<dbReference type="STRING" id="70448.A0A096P7U5"/>
<evidence type="ECO:0000313" key="3">
    <source>
        <dbReference type="Proteomes" id="UP000009170"/>
    </source>
</evidence>